<dbReference type="PANTHER" id="PTHR14136">
    <property type="entry name" value="BTB_POZ DOMAIN-CONTAINING PROTEIN KCTD9"/>
    <property type="match status" value="1"/>
</dbReference>
<gene>
    <name evidence="1" type="ORF">ACFPH6_22930</name>
</gene>
<sequence length="247" mass="26812">MATLAVASFTWVSITQVRDDQVIAREGQITDRFNAAVENVGSDSLDVRLGGIYALQRIMQDSERDQPTVINVLSAYVRAHANRPKSTQVAPPSDVAAALNVLAFRDRAHDGTARVDLRSAYLHGARLFNATLDDDDEAQILLHGGNLEGAYLDYVDLTRAVMPGANLNRVYMRGTKLEYASMSAVMLRGASMRDTVLKGADLRYADLTNAYLRGADLTDADLRNANLTGADLTGAILTGANLENARR</sequence>
<reference evidence="2" key="1">
    <citation type="journal article" date="2019" name="Int. J. Syst. Evol. Microbiol.">
        <title>The Global Catalogue of Microorganisms (GCM) 10K type strain sequencing project: providing services to taxonomists for standard genome sequencing and annotation.</title>
        <authorList>
            <consortium name="The Broad Institute Genomics Platform"/>
            <consortium name="The Broad Institute Genome Sequencing Center for Infectious Disease"/>
            <person name="Wu L."/>
            <person name="Ma J."/>
        </authorList>
    </citation>
    <scope>NUCLEOTIDE SEQUENCE [LARGE SCALE GENOMIC DNA]</scope>
    <source>
        <strain evidence="2">DT43</strain>
    </source>
</reference>
<dbReference type="EMBL" id="JBHSFG010000038">
    <property type="protein sequence ID" value="MFC4467347.1"/>
    <property type="molecule type" value="Genomic_DNA"/>
</dbReference>
<comment type="caution">
    <text evidence="1">The sequence shown here is derived from an EMBL/GenBank/DDBJ whole genome shotgun (WGS) entry which is preliminary data.</text>
</comment>
<accession>A0ABV8YQ16</accession>
<dbReference type="Gene3D" id="2.160.20.80">
    <property type="entry name" value="E3 ubiquitin-protein ligase SopA"/>
    <property type="match status" value="1"/>
</dbReference>
<evidence type="ECO:0000313" key="1">
    <source>
        <dbReference type="EMBL" id="MFC4467347.1"/>
    </source>
</evidence>
<dbReference type="Proteomes" id="UP001596012">
    <property type="component" value="Unassembled WGS sequence"/>
</dbReference>
<dbReference type="RefSeq" id="WP_386344629.1">
    <property type="nucleotide sequence ID" value="NZ_JBHSFG010000038.1"/>
</dbReference>
<organism evidence="1 2">
    <name type="scientific">Streptomyces xiangluensis</name>
    <dbReference type="NCBI Taxonomy" id="2665720"/>
    <lineage>
        <taxon>Bacteria</taxon>
        <taxon>Bacillati</taxon>
        <taxon>Actinomycetota</taxon>
        <taxon>Actinomycetes</taxon>
        <taxon>Kitasatosporales</taxon>
        <taxon>Streptomycetaceae</taxon>
        <taxon>Streptomyces</taxon>
    </lineage>
</organism>
<keyword evidence="2" id="KW-1185">Reference proteome</keyword>
<dbReference type="Pfam" id="PF00805">
    <property type="entry name" value="Pentapeptide"/>
    <property type="match status" value="2"/>
</dbReference>
<dbReference type="InterPro" id="IPR051082">
    <property type="entry name" value="Pentapeptide-BTB/POZ_domain"/>
</dbReference>
<evidence type="ECO:0000313" key="2">
    <source>
        <dbReference type="Proteomes" id="UP001596012"/>
    </source>
</evidence>
<dbReference type="InterPro" id="IPR001646">
    <property type="entry name" value="5peptide_repeat"/>
</dbReference>
<dbReference type="PANTHER" id="PTHR14136:SF17">
    <property type="entry name" value="BTB_POZ DOMAIN-CONTAINING PROTEIN KCTD9"/>
    <property type="match status" value="1"/>
</dbReference>
<name>A0ABV8YQ16_9ACTN</name>
<protein>
    <submittedName>
        <fullName evidence="1">Pentapeptide repeat-containing protein</fullName>
    </submittedName>
</protein>
<dbReference type="SUPFAM" id="SSF141571">
    <property type="entry name" value="Pentapeptide repeat-like"/>
    <property type="match status" value="1"/>
</dbReference>
<proteinExistence type="predicted"/>